<comment type="caution">
    <text evidence="1">The sequence shown here is derived from an EMBL/GenBank/DDBJ whole genome shotgun (WGS) entry which is preliminary data.</text>
</comment>
<organism evidence="1 2">
    <name type="scientific">Mycobacteroides chelonae</name>
    <name type="common">Mycobacterium chelonae</name>
    <dbReference type="NCBI Taxonomy" id="1774"/>
    <lineage>
        <taxon>Bacteria</taxon>
        <taxon>Bacillati</taxon>
        <taxon>Actinomycetota</taxon>
        <taxon>Actinomycetes</taxon>
        <taxon>Mycobacteriales</taxon>
        <taxon>Mycobacteriaceae</taxon>
        <taxon>Mycobacteroides</taxon>
    </lineage>
</organism>
<dbReference type="EMBL" id="MLIQ01000042">
    <property type="protein sequence ID" value="OHU47395.1"/>
    <property type="molecule type" value="Genomic_DNA"/>
</dbReference>
<name>A0A1S1LGW7_MYCCH</name>
<proteinExistence type="predicted"/>
<sequence length="117" mass="12072">MHSYARAPLADAEIALFPGVCANPDDDVLAYALVSVRWPAADDVEESAVQYWLTPARCDAVAGTFVLADAAGAAAVETLPHVPDAVGAAVRSVGLPHVENVPVFSVPGSEWESGTAT</sequence>
<protein>
    <submittedName>
        <fullName evidence="1">Uncharacterized protein</fullName>
    </submittedName>
</protein>
<evidence type="ECO:0000313" key="2">
    <source>
        <dbReference type="Proteomes" id="UP000180043"/>
    </source>
</evidence>
<gene>
    <name evidence="1" type="ORF">BKG82_27700</name>
</gene>
<dbReference type="Proteomes" id="UP000180043">
    <property type="component" value="Unassembled WGS sequence"/>
</dbReference>
<reference evidence="1 2" key="1">
    <citation type="submission" date="2016-10" db="EMBL/GenBank/DDBJ databases">
        <title>Evaluation of Human, Veterinary and Environmental Mycobacterium chelonae Isolates by Core Genome Phylogenomic Analysis, Targeted Gene Comparison, and Anti-microbial Susceptibility Patterns: A Tale of Mistaken Identities.</title>
        <authorList>
            <person name="Fogelson S.B."/>
            <person name="Camus A.C."/>
            <person name="Lorenz W."/>
            <person name="Vasireddy R."/>
            <person name="Vasireddy S."/>
            <person name="Smith T."/>
            <person name="Brown-Elliott B.A."/>
            <person name="Wallace R.J.Jr."/>
            <person name="Hasan N.A."/>
            <person name="Reischl U."/>
            <person name="Sanchez S."/>
        </authorList>
    </citation>
    <scope>NUCLEOTIDE SEQUENCE [LARGE SCALE GENOMIC DNA]</scope>
    <source>
        <strain evidence="1 2">15515</strain>
    </source>
</reference>
<dbReference type="AlphaFoldDB" id="A0A1S1LGW7"/>
<accession>A0A1S1LGW7</accession>
<evidence type="ECO:0000313" key="1">
    <source>
        <dbReference type="EMBL" id="OHU47395.1"/>
    </source>
</evidence>